<dbReference type="OrthoDB" id="7861868at2"/>
<sequence length="140" mass="15007">MDERDGSAETVLASWPADRGAYIRGYVRLAVIGSVVSAAVLLALGNDDPWVGPVGVVLALAVRGFYLASEELSVRWDLTGSRLVSSFGKSIPLRDIARVRRLGTAVQVVTRGGDKHLMKHLAQPEVARDRIARAAGVEDT</sequence>
<dbReference type="EMBL" id="FOLG01000011">
    <property type="protein sequence ID" value="SFC93001.1"/>
    <property type="molecule type" value="Genomic_DNA"/>
</dbReference>
<evidence type="ECO:0000313" key="2">
    <source>
        <dbReference type="EMBL" id="SFC93001.1"/>
    </source>
</evidence>
<reference evidence="2 3" key="1">
    <citation type="submission" date="2016-10" db="EMBL/GenBank/DDBJ databases">
        <authorList>
            <person name="de Groot N.N."/>
        </authorList>
    </citation>
    <scope>NUCLEOTIDE SEQUENCE [LARGE SCALE GENOMIC DNA]</scope>
    <source>
        <strain evidence="2 3">DSM 19548</strain>
    </source>
</reference>
<evidence type="ECO:0008006" key="4">
    <source>
        <dbReference type="Google" id="ProtNLM"/>
    </source>
</evidence>
<gene>
    <name evidence="2" type="ORF">SAMN04488094_111150</name>
</gene>
<evidence type="ECO:0000256" key="1">
    <source>
        <dbReference type="SAM" id="Phobius"/>
    </source>
</evidence>
<dbReference type="AlphaFoldDB" id="A0A1I1N5Q0"/>
<accession>A0A1I1N5Q0</accession>
<dbReference type="RefSeq" id="WP_093361878.1">
    <property type="nucleotide sequence ID" value="NZ_FOLG01000011.1"/>
</dbReference>
<name>A0A1I1N5Q0_9RHOB</name>
<proteinExistence type="predicted"/>
<keyword evidence="1" id="KW-0472">Membrane</keyword>
<keyword evidence="1" id="KW-0812">Transmembrane</keyword>
<dbReference type="Proteomes" id="UP000198728">
    <property type="component" value="Unassembled WGS sequence"/>
</dbReference>
<feature type="transmembrane region" description="Helical" evidence="1">
    <location>
        <begin position="26"/>
        <end position="44"/>
    </location>
</feature>
<feature type="transmembrane region" description="Helical" evidence="1">
    <location>
        <begin position="50"/>
        <end position="68"/>
    </location>
</feature>
<keyword evidence="3" id="KW-1185">Reference proteome</keyword>
<organism evidence="2 3">
    <name type="scientific">Tropicimonas isoalkanivorans</name>
    <dbReference type="NCBI Taxonomy" id="441112"/>
    <lineage>
        <taxon>Bacteria</taxon>
        <taxon>Pseudomonadati</taxon>
        <taxon>Pseudomonadota</taxon>
        <taxon>Alphaproteobacteria</taxon>
        <taxon>Rhodobacterales</taxon>
        <taxon>Roseobacteraceae</taxon>
        <taxon>Tropicimonas</taxon>
    </lineage>
</organism>
<evidence type="ECO:0000313" key="3">
    <source>
        <dbReference type="Proteomes" id="UP000198728"/>
    </source>
</evidence>
<keyword evidence="1" id="KW-1133">Transmembrane helix</keyword>
<protein>
    <recommendedName>
        <fullName evidence="4">PH domain-containing protein</fullName>
    </recommendedName>
</protein>
<dbReference type="STRING" id="441112.SAMN04488094_111150"/>